<proteinExistence type="predicted"/>
<organism evidence="2 3">
    <name type="scientific">Candidozyma auris</name>
    <name type="common">Yeast</name>
    <name type="synonym">Candida auris</name>
    <dbReference type="NCBI Taxonomy" id="498019"/>
    <lineage>
        <taxon>Eukaryota</taxon>
        <taxon>Fungi</taxon>
        <taxon>Dikarya</taxon>
        <taxon>Ascomycota</taxon>
        <taxon>Saccharomycotina</taxon>
        <taxon>Pichiomycetes</taxon>
        <taxon>Metschnikowiaceae</taxon>
        <taxon>Candidozyma</taxon>
    </lineage>
</organism>
<gene>
    <name evidence="2" type="ORF">QG37_01220</name>
</gene>
<dbReference type="EMBL" id="LGST01000008">
    <property type="protein sequence ID" value="KNE01877.1"/>
    <property type="molecule type" value="Genomic_DNA"/>
</dbReference>
<accession>A0A0L0P673</accession>
<reference evidence="3" key="1">
    <citation type="journal article" date="2015" name="BMC Genomics">
        <title>Draft genome of a commonly misdiagnosed multidrug resistant pathogen Candida auris.</title>
        <authorList>
            <person name="Chatterjee S."/>
            <person name="Alampalli S.V."/>
            <person name="Nageshan R.K."/>
            <person name="Chettiar S.T."/>
            <person name="Joshi S."/>
            <person name="Tatu U.S."/>
        </authorList>
    </citation>
    <scope>NUCLEOTIDE SEQUENCE [LARGE SCALE GENOMIC DNA]</scope>
    <source>
        <strain evidence="3">6684</strain>
    </source>
</reference>
<keyword evidence="1" id="KW-0732">Signal</keyword>
<protein>
    <submittedName>
        <fullName evidence="2">Uncharacterized protein</fullName>
    </submittedName>
</protein>
<sequence length="232" mass="26026">MLLVNYIVVCLASSIHLARQRPPAKINLPSADLSDGSLMRLPSLETQDTEPAELDPPVSATAVSVTPWISEYLEYKAKMDVPFDAFEATLVLTPMLQGSKHLNTKITNYGSKLSNNGDLLSFTRHLVELLKQHYSEKLGKEKSSSSAPEDLDIESFIKYLIEHKGFTEDQLEFLRRPELDHGQEVIEKELTRIKQKQGPPKRISVGGELSNEGHTTTMPIYTCFLFLLSIIL</sequence>
<comment type="caution">
    <text evidence="2">The sequence shown here is derived from an EMBL/GenBank/DDBJ whole genome shotgun (WGS) entry which is preliminary data.</text>
</comment>
<evidence type="ECO:0000313" key="2">
    <source>
        <dbReference type="EMBL" id="KNE01877.1"/>
    </source>
</evidence>
<evidence type="ECO:0000313" key="3">
    <source>
        <dbReference type="Proteomes" id="UP000037122"/>
    </source>
</evidence>
<name>A0A0L0P673_CANAR</name>
<evidence type="ECO:0000256" key="1">
    <source>
        <dbReference type="SAM" id="SignalP"/>
    </source>
</evidence>
<dbReference type="AlphaFoldDB" id="A0A0L0P673"/>
<feature type="chain" id="PRO_5005545430" evidence="1">
    <location>
        <begin position="21"/>
        <end position="232"/>
    </location>
</feature>
<dbReference type="VEuPathDB" id="FungiDB:QG37_01220"/>
<dbReference type="Proteomes" id="UP000037122">
    <property type="component" value="Unassembled WGS sequence"/>
</dbReference>
<feature type="signal peptide" evidence="1">
    <location>
        <begin position="1"/>
        <end position="20"/>
    </location>
</feature>
<dbReference type="VEuPathDB" id="FungiDB:CJJ07_000489"/>
<dbReference type="VEuPathDB" id="FungiDB:CJI97_005150"/>